<accession>A0A839VJH3</accession>
<dbReference type="SUPFAM" id="SSF82649">
    <property type="entry name" value="SufE/NifU"/>
    <property type="match status" value="1"/>
</dbReference>
<gene>
    <name evidence="1" type="ORF">FHR94_003833</name>
</gene>
<dbReference type="Proteomes" id="UP000547614">
    <property type="component" value="Unassembled WGS sequence"/>
</dbReference>
<protein>
    <submittedName>
        <fullName evidence="1">NifU-like protein involved in Fe-S cluster formation</fullName>
    </submittedName>
</protein>
<dbReference type="EMBL" id="JACHXP010000033">
    <property type="protein sequence ID" value="MBB3192536.1"/>
    <property type="molecule type" value="Genomic_DNA"/>
</dbReference>
<dbReference type="Gene3D" id="3.90.1010.10">
    <property type="match status" value="1"/>
</dbReference>
<keyword evidence="2" id="KW-1185">Reference proteome</keyword>
<comment type="caution">
    <text evidence="1">The sequence shown here is derived from an EMBL/GenBank/DDBJ whole genome shotgun (WGS) entry which is preliminary data.</text>
</comment>
<evidence type="ECO:0000313" key="2">
    <source>
        <dbReference type="Proteomes" id="UP000547614"/>
    </source>
</evidence>
<reference evidence="1 2" key="1">
    <citation type="submission" date="2020-08" db="EMBL/GenBank/DDBJ databases">
        <title>Genomic Encyclopedia of Type Strains, Phase III (KMG-III): the genomes of soil and plant-associated and newly described type strains.</title>
        <authorList>
            <person name="Whitman W."/>
        </authorList>
    </citation>
    <scope>NUCLEOTIDE SEQUENCE [LARGE SCALE GENOMIC DNA]</scope>
    <source>
        <strain evidence="1 2">CECT 7282</strain>
    </source>
</reference>
<sequence length="154" mass="16982">MYGETERPDFILQFRKYASRVRRDRRLQGSSVRTITLTSQSDSKDSVTIDAVIDDGIIQEIGYRVRACSLAQATTALIAERATGLDMTALSAIEQQIALILQDKPPEAASLIWPELMMLQNAAAMPSHHEVALLPFHALKKLLSTEGDALTSKV</sequence>
<organism evidence="1 2">
    <name type="scientific">Halomonas cerina</name>
    <dbReference type="NCBI Taxonomy" id="447424"/>
    <lineage>
        <taxon>Bacteria</taxon>
        <taxon>Pseudomonadati</taxon>
        <taxon>Pseudomonadota</taxon>
        <taxon>Gammaproteobacteria</taxon>
        <taxon>Oceanospirillales</taxon>
        <taxon>Halomonadaceae</taxon>
        <taxon>Halomonas</taxon>
    </lineage>
</organism>
<dbReference type="RefSeq" id="WP_183328255.1">
    <property type="nucleotide sequence ID" value="NZ_JACHXP010000033.1"/>
</dbReference>
<proteinExistence type="predicted"/>
<evidence type="ECO:0000313" key="1">
    <source>
        <dbReference type="EMBL" id="MBB3192536.1"/>
    </source>
</evidence>
<name>A0A839VJH3_9GAMM</name>
<dbReference type="AlphaFoldDB" id="A0A839VJH3"/>